<comment type="caution">
    <text evidence="1">The sequence shown here is derived from an EMBL/GenBank/DDBJ whole genome shotgun (WGS) entry which is preliminary data.</text>
</comment>
<name>A0A4R5FAK0_9FLAO</name>
<proteinExistence type="predicted"/>
<sequence>MTLLEKIEYLEQLLNQTEENFADTFKADIIMYFDDDFSEENSQLLFLDNLNSKKEIENWIEKLTSRFVMKLDSEFETENDFIYDYLENG</sequence>
<dbReference type="AlphaFoldDB" id="A0A4R5FAK0"/>
<dbReference type="EMBL" id="SMLG01000003">
    <property type="protein sequence ID" value="TDE45521.1"/>
    <property type="molecule type" value="Genomic_DNA"/>
</dbReference>
<organism evidence="1 2">
    <name type="scientific">Flavobacterium rhamnosiphilum</name>
    <dbReference type="NCBI Taxonomy" id="2541724"/>
    <lineage>
        <taxon>Bacteria</taxon>
        <taxon>Pseudomonadati</taxon>
        <taxon>Bacteroidota</taxon>
        <taxon>Flavobacteriia</taxon>
        <taxon>Flavobacteriales</taxon>
        <taxon>Flavobacteriaceae</taxon>
        <taxon>Flavobacterium</taxon>
    </lineage>
</organism>
<keyword evidence="2" id="KW-1185">Reference proteome</keyword>
<evidence type="ECO:0000313" key="1">
    <source>
        <dbReference type="EMBL" id="TDE45521.1"/>
    </source>
</evidence>
<dbReference type="Proteomes" id="UP000294814">
    <property type="component" value="Unassembled WGS sequence"/>
</dbReference>
<protein>
    <submittedName>
        <fullName evidence="1">Uncharacterized protein</fullName>
    </submittedName>
</protein>
<evidence type="ECO:0000313" key="2">
    <source>
        <dbReference type="Proteomes" id="UP000294814"/>
    </source>
</evidence>
<dbReference type="RefSeq" id="WP_131915607.1">
    <property type="nucleotide sequence ID" value="NZ_SMLG01000003.1"/>
</dbReference>
<gene>
    <name evidence="1" type="ORF">E0I26_06105</name>
</gene>
<dbReference type="OrthoDB" id="1364300at2"/>
<reference evidence="1 2" key="1">
    <citation type="submission" date="2019-03" db="EMBL/GenBank/DDBJ databases">
        <title>Novel species of Flavobacterium.</title>
        <authorList>
            <person name="Liu Q."/>
            <person name="Xin Y.-H."/>
        </authorList>
    </citation>
    <scope>NUCLEOTIDE SEQUENCE [LARGE SCALE GENOMIC DNA]</scope>
    <source>
        <strain evidence="1 2">LB3P52</strain>
    </source>
</reference>
<accession>A0A4R5FAK0</accession>